<dbReference type="InterPro" id="IPR050570">
    <property type="entry name" value="Cell_wall_metabolism_enzyme"/>
</dbReference>
<sequence length="454" mass="48530">MVFRIPLRLFSISLLTALAAACTGVGPTTGLFRSSSPHDQYGQSLKTAKLDKTALGADWLAAGERALRDSLRITIPYRESGYFSENKAFAVGYRVDAQRGDRLLVRVETQGQKEVQVFIDVLALESRQRTTPVAASKADTNVLAWEPRRTQTYLIRVQPELLRSGRYTISITREPALSFPVQGRDSRQISSFFGMARDGGRRRHEGVDIFAPRGTPAVASVSGIVTGVGTSSLGGNVAFVSDNERGIRLYYAHLDRWNVQNGQRVSIGDTIGFVGNTGNARTTGPHLHFGIYGFSEGATDPLPFIRLGRGPARQSLLADTRLGDSIRVSAARTAVRTAPTADVPGIRDLPRSSALTIVGGTSTWLRVMLPDGLTGYVASAATESAARPLRTLTLPNPANLLDAADPTAATIDTLPTGSAVEVLAGAGAFLLVRKPDGKTGWLTGSGTAGNQTRR</sequence>
<feature type="domain" description="M23ase beta-sheet core" evidence="2">
    <location>
        <begin position="203"/>
        <end position="293"/>
    </location>
</feature>
<feature type="signal peptide" evidence="1">
    <location>
        <begin position="1"/>
        <end position="19"/>
    </location>
</feature>
<reference evidence="3 4" key="1">
    <citation type="submission" date="2019-06" db="EMBL/GenBank/DDBJ databases">
        <title>Spirosoma utsteinense sp. nov. isolated from Antarctic ice-free soils.</title>
        <authorList>
            <person name="Tahon G."/>
        </authorList>
    </citation>
    <scope>NUCLEOTIDE SEQUENCE [LARGE SCALE GENOMIC DNA]</scope>
    <source>
        <strain evidence="3 4">LMG 31447</strain>
    </source>
</reference>
<proteinExistence type="predicted"/>
<feature type="chain" id="PRO_5045440220" evidence="1">
    <location>
        <begin position="20"/>
        <end position="454"/>
    </location>
</feature>
<keyword evidence="1" id="KW-0732">Signal</keyword>
<dbReference type="Gene3D" id="2.70.70.10">
    <property type="entry name" value="Glucose Permease (Domain IIA)"/>
    <property type="match status" value="1"/>
</dbReference>
<keyword evidence="4" id="KW-1185">Reference proteome</keyword>
<accession>A0ABR6W9F4</accession>
<dbReference type="SUPFAM" id="SSF51261">
    <property type="entry name" value="Duplicated hybrid motif"/>
    <property type="match status" value="1"/>
</dbReference>
<dbReference type="PANTHER" id="PTHR21666">
    <property type="entry name" value="PEPTIDASE-RELATED"/>
    <property type="match status" value="1"/>
</dbReference>
<dbReference type="CDD" id="cd12797">
    <property type="entry name" value="M23_peptidase"/>
    <property type="match status" value="1"/>
</dbReference>
<protein>
    <submittedName>
        <fullName evidence="3">Murein DD-endopeptidase MepM/ murein hydrolase activator NlpD/SH3-like domain-containing protein</fullName>
    </submittedName>
</protein>
<gene>
    <name evidence="3" type="ORF">FH603_3726</name>
</gene>
<dbReference type="Proteomes" id="UP000700732">
    <property type="component" value="Unassembled WGS sequence"/>
</dbReference>
<dbReference type="Gene3D" id="2.30.30.40">
    <property type="entry name" value="SH3 Domains"/>
    <property type="match status" value="1"/>
</dbReference>
<dbReference type="RefSeq" id="WP_186738992.1">
    <property type="nucleotide sequence ID" value="NZ_VFIA01000024.1"/>
</dbReference>
<dbReference type="PROSITE" id="PS51257">
    <property type="entry name" value="PROKAR_LIPOPROTEIN"/>
    <property type="match status" value="1"/>
</dbReference>
<dbReference type="Pfam" id="PF01551">
    <property type="entry name" value="Peptidase_M23"/>
    <property type="match status" value="1"/>
</dbReference>
<evidence type="ECO:0000313" key="4">
    <source>
        <dbReference type="Proteomes" id="UP000700732"/>
    </source>
</evidence>
<dbReference type="EMBL" id="VFIA01000024">
    <property type="protein sequence ID" value="MBC3793209.1"/>
    <property type="molecule type" value="Genomic_DNA"/>
</dbReference>
<dbReference type="PANTHER" id="PTHR21666:SF268">
    <property type="entry name" value="PEPTIDASE M23 DOMAIN-CONTAINING PROTEIN"/>
    <property type="match status" value="1"/>
</dbReference>
<evidence type="ECO:0000313" key="3">
    <source>
        <dbReference type="EMBL" id="MBC3793209.1"/>
    </source>
</evidence>
<organism evidence="3 4">
    <name type="scientific">Spirosoma utsteinense</name>
    <dbReference type="NCBI Taxonomy" id="2585773"/>
    <lineage>
        <taxon>Bacteria</taxon>
        <taxon>Pseudomonadati</taxon>
        <taxon>Bacteroidota</taxon>
        <taxon>Cytophagia</taxon>
        <taxon>Cytophagales</taxon>
        <taxon>Cytophagaceae</taxon>
        <taxon>Spirosoma</taxon>
    </lineage>
</organism>
<evidence type="ECO:0000259" key="2">
    <source>
        <dbReference type="Pfam" id="PF01551"/>
    </source>
</evidence>
<name>A0ABR6W9F4_9BACT</name>
<evidence type="ECO:0000256" key="1">
    <source>
        <dbReference type="SAM" id="SignalP"/>
    </source>
</evidence>
<dbReference type="InterPro" id="IPR011055">
    <property type="entry name" value="Dup_hybrid_motif"/>
</dbReference>
<dbReference type="InterPro" id="IPR016047">
    <property type="entry name" value="M23ase_b-sheet_dom"/>
</dbReference>
<comment type="caution">
    <text evidence="3">The sequence shown here is derived from an EMBL/GenBank/DDBJ whole genome shotgun (WGS) entry which is preliminary data.</text>
</comment>